<dbReference type="Pfam" id="PF20434">
    <property type="entry name" value="BD-FAE"/>
    <property type="match status" value="1"/>
</dbReference>
<evidence type="ECO:0000313" key="3">
    <source>
        <dbReference type="EMBL" id="MQR00615.1"/>
    </source>
</evidence>
<dbReference type="InterPro" id="IPR050300">
    <property type="entry name" value="GDXG_lipolytic_enzyme"/>
</dbReference>
<protein>
    <submittedName>
        <fullName evidence="3">Alpha/beta fold hydrolase</fullName>
    </submittedName>
</protein>
<dbReference type="InterPro" id="IPR029058">
    <property type="entry name" value="AB_hydrolase_fold"/>
</dbReference>
<name>A0A843YMD2_9BURK</name>
<organism evidence="3 4">
    <name type="scientific">Glaciimonas soli</name>
    <dbReference type="NCBI Taxonomy" id="2590999"/>
    <lineage>
        <taxon>Bacteria</taxon>
        <taxon>Pseudomonadati</taxon>
        <taxon>Pseudomonadota</taxon>
        <taxon>Betaproteobacteria</taxon>
        <taxon>Burkholderiales</taxon>
        <taxon>Oxalobacteraceae</taxon>
        <taxon>Glaciimonas</taxon>
    </lineage>
</organism>
<dbReference type="InterPro" id="IPR049492">
    <property type="entry name" value="BD-FAE-like_dom"/>
</dbReference>
<dbReference type="AlphaFoldDB" id="A0A843YMD2"/>
<keyword evidence="4" id="KW-1185">Reference proteome</keyword>
<proteinExistence type="predicted"/>
<comment type="caution">
    <text evidence="3">The sequence shown here is derived from an EMBL/GenBank/DDBJ whole genome shotgun (WGS) entry which is preliminary data.</text>
</comment>
<dbReference type="OrthoDB" id="255603at2"/>
<sequence length="246" mass="26362">MDEDLSILSLKATPPDLTVAYGSEPDQVADIRYGRHGDALPLLVLIHGGFWKPEYDRAHLDAMSAALAAAGWTVLTLEYRRISGKPDVTLQDVANALQTLPNKVEHHNGKIVLIGHSAGGQLVLWAAAKCTWPALQGVVALAPVADLRFADKLRLGGGAVRSFLGADPQERPDVDPMQLPAPAVAVTIVQGNDDEEVPASVATAYHAIFPNTRLLNLPDTGHYALIDPRSSAWQTVLDAIRKLPPS</sequence>
<evidence type="ECO:0000256" key="1">
    <source>
        <dbReference type="ARBA" id="ARBA00022801"/>
    </source>
</evidence>
<evidence type="ECO:0000259" key="2">
    <source>
        <dbReference type="Pfam" id="PF20434"/>
    </source>
</evidence>
<keyword evidence="1 3" id="KW-0378">Hydrolase</keyword>
<feature type="domain" description="BD-FAE-like" evidence="2">
    <location>
        <begin position="38"/>
        <end position="200"/>
    </location>
</feature>
<gene>
    <name evidence="3" type="ORF">GEV47_07950</name>
</gene>
<dbReference type="Gene3D" id="3.40.50.1820">
    <property type="entry name" value="alpha/beta hydrolase"/>
    <property type="match status" value="1"/>
</dbReference>
<dbReference type="GO" id="GO:0016787">
    <property type="term" value="F:hydrolase activity"/>
    <property type="evidence" value="ECO:0007669"/>
    <property type="project" value="UniProtKB-KW"/>
</dbReference>
<dbReference type="PANTHER" id="PTHR48081">
    <property type="entry name" value="AB HYDROLASE SUPERFAMILY PROTEIN C4A8.06C"/>
    <property type="match status" value="1"/>
</dbReference>
<dbReference type="SUPFAM" id="SSF53474">
    <property type="entry name" value="alpha/beta-Hydrolases"/>
    <property type="match status" value="1"/>
</dbReference>
<dbReference type="EMBL" id="WINI01000003">
    <property type="protein sequence ID" value="MQR00615.1"/>
    <property type="molecule type" value="Genomic_DNA"/>
</dbReference>
<dbReference type="Proteomes" id="UP000451565">
    <property type="component" value="Unassembled WGS sequence"/>
</dbReference>
<evidence type="ECO:0000313" key="4">
    <source>
        <dbReference type="Proteomes" id="UP000451565"/>
    </source>
</evidence>
<accession>A0A843YMD2</accession>
<reference evidence="3 4" key="1">
    <citation type="submission" date="2019-10" db="EMBL/GenBank/DDBJ databases">
        <title>Glaciimonas soli sp. nov., a psychrophilic bacterium isolated from the forest soil of a high elevation mountain in Taiwan.</title>
        <authorList>
            <person name="Wang L.-T."/>
            <person name="Shieh W.Y."/>
        </authorList>
    </citation>
    <scope>NUCLEOTIDE SEQUENCE [LARGE SCALE GENOMIC DNA]</scope>
    <source>
        <strain evidence="3 4">GS1</strain>
    </source>
</reference>